<feature type="compositionally biased region" description="Basic and acidic residues" evidence="1">
    <location>
        <begin position="43"/>
        <end position="52"/>
    </location>
</feature>
<dbReference type="SUPFAM" id="SSF53474">
    <property type="entry name" value="alpha/beta-Hydrolases"/>
    <property type="match status" value="1"/>
</dbReference>
<sequence length="501" mass="56071">MLSVSSVEKKHKHKEKVEEAPELFHVSRVEQSSSKVSPSFPRRMREFRDQSDKTSVYIRHPLSSSTAHQVAWVHAVKREPEKELKRDEKTTGQPHPFLRDCRDGARSSTSDLAELQSSKRDEKTTGQPHPFLRDCRDGARSSTSDLAELQSSKRDEKTVSQASQYPFLRSHSDGVRSSTSDLTELQSSEQLGAVNMRIESCLGKKSCSSGSGKQDLCLMETVSEPQNRHNRKDIQRSAALANYPYQQDLAVLRRDTDRLWELDLLGKDSDFKKVVEGLNLQISPSTGMFSDSNSGLVGFIFFNHTSKELRVVFGGTTSGEKIGRFSSRSTGNGSIMTQQWKANIQNGVFGKVPESYKQAKHLATEMVTVMEGEKYKDYSLSFSGHSKGGGEAAYAAVMVSTPDTPLNAECFCSAEFGRSILAEVNSKFEFYTSEQAKKVLSGIKHYTMKGDVVPMMHKVNRKLSLVGRLMILPRILVGEDTPFSDHINFYDHIQQWSRSAS</sequence>
<reference evidence="2" key="1">
    <citation type="submission" date="2022-02" db="EMBL/GenBank/DDBJ databases">
        <title>Emergence and expansion in Europe of a Vibrio aestuarianus clonal complex pathogenic for oysters.</title>
        <authorList>
            <person name="Mesnil A."/>
            <person name="Travers M.-A."/>
        </authorList>
    </citation>
    <scope>NUCLEOTIDE SEQUENCE</scope>
    <source>
        <strain evidence="2">U29</strain>
    </source>
</reference>
<name>A0AAX3TZ60_9VIBR</name>
<feature type="compositionally biased region" description="Polar residues" evidence="1">
    <location>
        <begin position="175"/>
        <end position="186"/>
    </location>
</feature>
<dbReference type="AlphaFoldDB" id="A0AAX3TZ60"/>
<dbReference type="InterPro" id="IPR029058">
    <property type="entry name" value="AB_hydrolase_fold"/>
</dbReference>
<dbReference type="EMBL" id="CP118709">
    <property type="protein sequence ID" value="WGK80526.1"/>
    <property type="molecule type" value="Genomic_DNA"/>
</dbReference>
<evidence type="ECO:0000313" key="3">
    <source>
        <dbReference type="Proteomes" id="UP001239257"/>
    </source>
</evidence>
<feature type="region of interest" description="Disordered" evidence="1">
    <location>
        <begin position="27"/>
        <end position="53"/>
    </location>
</feature>
<evidence type="ECO:0000256" key="1">
    <source>
        <dbReference type="SAM" id="MobiDB-lite"/>
    </source>
</evidence>
<feature type="region of interest" description="Disordered" evidence="1">
    <location>
        <begin position="1"/>
        <end position="20"/>
    </location>
</feature>
<dbReference type="Proteomes" id="UP001239257">
    <property type="component" value="Chromosome 1"/>
</dbReference>
<dbReference type="GO" id="GO:0006629">
    <property type="term" value="P:lipid metabolic process"/>
    <property type="evidence" value="ECO:0007669"/>
    <property type="project" value="InterPro"/>
</dbReference>
<evidence type="ECO:0000313" key="2">
    <source>
        <dbReference type="EMBL" id="WGK80526.1"/>
    </source>
</evidence>
<feature type="region of interest" description="Disordered" evidence="1">
    <location>
        <begin position="81"/>
        <end position="186"/>
    </location>
</feature>
<proteinExistence type="predicted"/>
<evidence type="ECO:0008006" key="4">
    <source>
        <dbReference type="Google" id="ProtNLM"/>
    </source>
</evidence>
<feature type="compositionally biased region" description="Basic and acidic residues" evidence="1">
    <location>
        <begin position="81"/>
        <end position="90"/>
    </location>
</feature>
<dbReference type="Pfam" id="PF26363">
    <property type="entry name" value="Phospholipase-like"/>
    <property type="match status" value="1"/>
</dbReference>
<dbReference type="Gene3D" id="3.40.50.1820">
    <property type="entry name" value="alpha/beta hydrolase"/>
    <property type="match status" value="1"/>
</dbReference>
<organism evidence="2 3">
    <name type="scientific">Vibrio aestuarianus</name>
    <dbReference type="NCBI Taxonomy" id="28171"/>
    <lineage>
        <taxon>Bacteria</taxon>
        <taxon>Pseudomonadati</taxon>
        <taxon>Pseudomonadota</taxon>
        <taxon>Gammaproteobacteria</taxon>
        <taxon>Vibrionales</taxon>
        <taxon>Vibrionaceae</taxon>
        <taxon>Vibrio</taxon>
    </lineage>
</organism>
<dbReference type="RefSeq" id="WP_301063859.1">
    <property type="nucleotide sequence ID" value="NZ_CP118709.1"/>
</dbReference>
<gene>
    <name evidence="2" type="ORF">PYE51_07540</name>
</gene>
<protein>
    <recommendedName>
        <fullName evidence="4">Fungal lipase-like domain-containing protein</fullName>
    </recommendedName>
</protein>
<accession>A0AAX3TZ60</accession>